<keyword evidence="1" id="KW-0472">Membrane</keyword>
<comment type="caution">
    <text evidence="2">The sequence shown here is derived from an EMBL/GenBank/DDBJ whole genome shotgun (WGS) entry which is preliminary data.</text>
</comment>
<feature type="transmembrane region" description="Helical" evidence="1">
    <location>
        <begin position="154"/>
        <end position="171"/>
    </location>
</feature>
<proteinExistence type="predicted"/>
<feature type="transmembrane region" description="Helical" evidence="1">
    <location>
        <begin position="274"/>
        <end position="294"/>
    </location>
</feature>
<name>A0A5N6KM68_MONLA</name>
<organism evidence="2 3">
    <name type="scientific">Monilinia laxa</name>
    <name type="common">Brown rot fungus</name>
    <name type="synonym">Sclerotinia laxa</name>
    <dbReference type="NCBI Taxonomy" id="61186"/>
    <lineage>
        <taxon>Eukaryota</taxon>
        <taxon>Fungi</taxon>
        <taxon>Dikarya</taxon>
        <taxon>Ascomycota</taxon>
        <taxon>Pezizomycotina</taxon>
        <taxon>Leotiomycetes</taxon>
        <taxon>Helotiales</taxon>
        <taxon>Sclerotiniaceae</taxon>
        <taxon>Monilinia</taxon>
    </lineage>
</organism>
<keyword evidence="1" id="KW-0812">Transmembrane</keyword>
<evidence type="ECO:0000313" key="2">
    <source>
        <dbReference type="EMBL" id="KAB8304711.1"/>
    </source>
</evidence>
<evidence type="ECO:0000313" key="3">
    <source>
        <dbReference type="Proteomes" id="UP000326757"/>
    </source>
</evidence>
<evidence type="ECO:0000256" key="1">
    <source>
        <dbReference type="SAM" id="Phobius"/>
    </source>
</evidence>
<feature type="transmembrane region" description="Helical" evidence="1">
    <location>
        <begin position="214"/>
        <end position="232"/>
    </location>
</feature>
<keyword evidence="3" id="KW-1185">Reference proteome</keyword>
<sequence length="318" mass="37068">MIPLDYLNQTLLHRSPNNGLQDSHLIHDSSSISNLTIPEATHPSLTLIVILNRHFFFPFLKITLLIPINNTLLYNNLAYDSRRISFFSLHNFDNLIRFRDILIALLALQSSLRKHGGLDPQYTLPIRSLLFFRVPISSSRTWACCSFNTSHFILLRYFLWVLVFRLALYFYSFSNGSDIKLGFARDIKNVWLARKTTVFLSLVFFARVAYRLCWLYYSCFLGLFWCVTLVFLERKGRCYLPRGLGTPRGLFVHDGILDFDEPVGLVCLYWKKDLLLPCILYYSFKAFTLLLLVLHSDLSCLFAKRVRSDLLYLVYPGE</sequence>
<dbReference type="AlphaFoldDB" id="A0A5N6KM68"/>
<protein>
    <submittedName>
        <fullName evidence="2">Uncharacterized protein</fullName>
    </submittedName>
</protein>
<dbReference type="Proteomes" id="UP000326757">
    <property type="component" value="Unassembled WGS sequence"/>
</dbReference>
<accession>A0A5N6KM68</accession>
<dbReference type="EMBL" id="VIGI01000001">
    <property type="protein sequence ID" value="KAB8304711.1"/>
    <property type="molecule type" value="Genomic_DNA"/>
</dbReference>
<gene>
    <name evidence="2" type="ORF">EYC80_004071</name>
</gene>
<keyword evidence="1" id="KW-1133">Transmembrane helix</keyword>
<reference evidence="2 3" key="1">
    <citation type="submission" date="2019-06" db="EMBL/GenBank/DDBJ databases">
        <title>Genome Sequence of the Brown Rot Fungal Pathogen Monilinia laxa.</title>
        <authorList>
            <person name="De Miccolis Angelini R.M."/>
            <person name="Landi L."/>
            <person name="Abate D."/>
            <person name="Pollastro S."/>
            <person name="Romanazzi G."/>
            <person name="Faretra F."/>
        </authorList>
    </citation>
    <scope>NUCLEOTIDE SEQUENCE [LARGE SCALE GENOMIC DNA]</scope>
    <source>
        <strain evidence="2 3">Mlax316</strain>
    </source>
</reference>